<accession>A0ABY5LZL3</accession>
<keyword evidence="2" id="KW-1185">Reference proteome</keyword>
<dbReference type="RefSeq" id="WP_051424436.1">
    <property type="nucleotide sequence ID" value="NZ_CP099464.1"/>
</dbReference>
<protein>
    <recommendedName>
        <fullName evidence="3">Transposase</fullName>
    </recommendedName>
</protein>
<dbReference type="EMBL" id="CP099464">
    <property type="protein sequence ID" value="UUO16715.1"/>
    <property type="molecule type" value="Genomic_DNA"/>
</dbReference>
<name>A0ABY5LZL3_9CYAN</name>
<evidence type="ECO:0008006" key="3">
    <source>
        <dbReference type="Google" id="ProtNLM"/>
    </source>
</evidence>
<sequence length="160" mass="18465">MYEFNRKKEYREDWIFILDMTIELGAAKCLVILGISQEKFTRIVKEEVRSLQHEDVEVLSLEIMDKSPGTVILEKLKKLAECVGTPVQIISDWGSDIKKGINLYKQENPGVILTYDITHKMANLLKKELLPDENFKNFLRQCSLTYSLSSADKIIFSYPS</sequence>
<dbReference type="Proteomes" id="UP001057561">
    <property type="component" value="Chromosome"/>
</dbReference>
<evidence type="ECO:0000313" key="1">
    <source>
        <dbReference type="EMBL" id="UUO16715.1"/>
    </source>
</evidence>
<proteinExistence type="predicted"/>
<organism evidence="1 2">
    <name type="scientific">Dolichospermum heterosporum TAC447</name>
    <dbReference type="NCBI Taxonomy" id="747523"/>
    <lineage>
        <taxon>Bacteria</taxon>
        <taxon>Bacillati</taxon>
        <taxon>Cyanobacteriota</taxon>
        <taxon>Cyanophyceae</taxon>
        <taxon>Nostocales</taxon>
        <taxon>Aphanizomenonaceae</taxon>
        <taxon>Dolichospermum</taxon>
        <taxon>Dolichospermum heterosporum</taxon>
    </lineage>
</organism>
<evidence type="ECO:0000313" key="2">
    <source>
        <dbReference type="Proteomes" id="UP001057561"/>
    </source>
</evidence>
<gene>
    <name evidence="1" type="ORF">NG743_06725</name>
</gene>
<reference evidence="1" key="1">
    <citation type="submission" date="2022-06" db="EMBL/GenBank/DDBJ databases">
        <title>Nostosin G and Spiroidesin B from the Cyanobacterium Dolichospermum sp. NIES-1697.</title>
        <authorList>
            <person name="Phan C.-S."/>
            <person name="Mehjabin J.J."/>
            <person name="Anas A.R.J."/>
            <person name="Hayasaka M."/>
            <person name="Onoki R."/>
            <person name="Wang J."/>
            <person name="Umezawa T."/>
            <person name="Washio K."/>
            <person name="Morikawa M."/>
            <person name="Okino T."/>
        </authorList>
    </citation>
    <scope>NUCLEOTIDE SEQUENCE</scope>
    <source>
        <strain evidence="1">NIES-1697</strain>
    </source>
</reference>